<feature type="region of interest" description="Disordered" evidence="1">
    <location>
        <begin position="303"/>
        <end position="327"/>
    </location>
</feature>
<evidence type="ECO:0000256" key="1">
    <source>
        <dbReference type="SAM" id="MobiDB-lite"/>
    </source>
</evidence>
<keyword evidence="2" id="KW-1133">Transmembrane helix</keyword>
<keyword evidence="2" id="KW-0812">Transmembrane</keyword>
<evidence type="ECO:0000313" key="3">
    <source>
        <dbReference type="EMBL" id="RFA28171.1"/>
    </source>
</evidence>
<proteinExistence type="predicted"/>
<evidence type="ECO:0000313" key="4">
    <source>
        <dbReference type="Proteomes" id="UP000257080"/>
    </source>
</evidence>
<protein>
    <recommendedName>
        <fullName evidence="5">DUF3137 domain-containing protein</fullName>
    </recommendedName>
</protein>
<dbReference type="EMBL" id="NBXE01000017">
    <property type="protein sequence ID" value="RFA28171.1"/>
    <property type="molecule type" value="Genomic_DNA"/>
</dbReference>
<comment type="caution">
    <text evidence="3">The sequence shown here is derived from an EMBL/GenBank/DDBJ whole genome shotgun (WGS) entry which is preliminary data.</text>
</comment>
<keyword evidence="2" id="KW-0472">Membrane</keyword>
<reference evidence="3 4" key="1">
    <citation type="submission" date="2017-04" db="EMBL/GenBank/DDBJ databases">
        <title>Comparative genome analysis of Subtercola boreus.</title>
        <authorList>
            <person name="Cho Y.-J."/>
            <person name="Cho A."/>
            <person name="Kim O.-S."/>
            <person name="Lee J.-I."/>
        </authorList>
    </citation>
    <scope>NUCLEOTIDE SEQUENCE [LARGE SCALE GENOMIC DNA]</scope>
    <source>
        <strain evidence="3 4">P28004</strain>
    </source>
</reference>
<gene>
    <name evidence="3" type="ORF">B7R25_05545</name>
</gene>
<feature type="transmembrane region" description="Helical" evidence="2">
    <location>
        <begin position="77"/>
        <end position="99"/>
    </location>
</feature>
<dbReference type="AlphaFoldDB" id="A0A3E0WC35"/>
<evidence type="ECO:0008006" key="5">
    <source>
        <dbReference type="Google" id="ProtNLM"/>
    </source>
</evidence>
<name>A0A3E0WC35_9MICO</name>
<sequence>MTVDLRWLTAPEAEVAAAMATVRRESRPAWVPSRRPVLVHVNQCLLLWYLAISFVSIGVRVGSSEGGHVSASDVPSIVVTLVILALWLSGTFWLHRFAARPPSPRARLREWRQTLTALANGFEPRPSPVSTFSSLITGTGRGLREYPRFVAPGVEFGMLTGRGVDQRRRRSTEWHYLAVKLPAPLPHLVLDAASSGRLTTDLPAAFDRAQRLTLTPDVMASLIDDAAGFNVETLDRTLVFFSPTIADFTRLEPWLRIDALLGGVAARLAGRAERYRDDRVPGQSTPRVIRAIQYQLEHPGTRWVEPEPRIGADGRRLDRRDRGRGGW</sequence>
<feature type="transmembrane region" description="Helical" evidence="2">
    <location>
        <begin position="37"/>
        <end position="57"/>
    </location>
</feature>
<evidence type="ECO:0000256" key="2">
    <source>
        <dbReference type="SAM" id="Phobius"/>
    </source>
</evidence>
<organism evidence="3 4">
    <name type="scientific">Subtercola boreus</name>
    <dbReference type="NCBI Taxonomy" id="120213"/>
    <lineage>
        <taxon>Bacteria</taxon>
        <taxon>Bacillati</taxon>
        <taxon>Actinomycetota</taxon>
        <taxon>Actinomycetes</taxon>
        <taxon>Micrococcales</taxon>
        <taxon>Microbacteriaceae</taxon>
        <taxon>Subtercola</taxon>
    </lineage>
</organism>
<dbReference type="Proteomes" id="UP000257080">
    <property type="component" value="Unassembled WGS sequence"/>
</dbReference>
<feature type="compositionally biased region" description="Basic and acidic residues" evidence="1">
    <location>
        <begin position="304"/>
        <end position="327"/>
    </location>
</feature>
<accession>A0A3E0WC35</accession>